<dbReference type="EMBL" id="RFFH01000002">
    <property type="protein sequence ID" value="RMI34324.1"/>
    <property type="molecule type" value="Genomic_DNA"/>
</dbReference>
<dbReference type="RefSeq" id="WP_122187387.1">
    <property type="nucleotide sequence ID" value="NZ_RFFH01000002.1"/>
</dbReference>
<dbReference type="AlphaFoldDB" id="A0A3M2LA89"/>
<gene>
    <name evidence="1" type="ORF">EBN03_08015</name>
</gene>
<keyword evidence="2" id="KW-1185">Reference proteome</keyword>
<organism evidence="1 2">
    <name type="scientific">Nocardia stercoris</name>
    <dbReference type="NCBI Taxonomy" id="2483361"/>
    <lineage>
        <taxon>Bacteria</taxon>
        <taxon>Bacillati</taxon>
        <taxon>Actinomycetota</taxon>
        <taxon>Actinomycetes</taxon>
        <taxon>Mycobacteriales</taxon>
        <taxon>Nocardiaceae</taxon>
        <taxon>Nocardia</taxon>
    </lineage>
</organism>
<proteinExistence type="predicted"/>
<dbReference type="Pfam" id="PF19760">
    <property type="entry name" value="DUF6247"/>
    <property type="match status" value="1"/>
</dbReference>
<reference evidence="1 2" key="1">
    <citation type="submission" date="2018-10" db="EMBL/GenBank/DDBJ databases">
        <title>Isolation from cow dung.</title>
        <authorList>
            <person name="Ling L."/>
        </authorList>
    </citation>
    <scope>NUCLEOTIDE SEQUENCE [LARGE SCALE GENOMIC DNA]</scope>
    <source>
        <strain evidence="1 2">NEAU-LL90</strain>
    </source>
</reference>
<accession>A0A3M2LA89</accession>
<evidence type="ECO:0008006" key="3">
    <source>
        <dbReference type="Google" id="ProtNLM"/>
    </source>
</evidence>
<evidence type="ECO:0000313" key="1">
    <source>
        <dbReference type="EMBL" id="RMI34324.1"/>
    </source>
</evidence>
<dbReference type="Proteomes" id="UP000279275">
    <property type="component" value="Unassembled WGS sequence"/>
</dbReference>
<evidence type="ECO:0000313" key="2">
    <source>
        <dbReference type="Proteomes" id="UP000279275"/>
    </source>
</evidence>
<dbReference type="OrthoDB" id="3378334at2"/>
<dbReference type="InterPro" id="IPR046214">
    <property type="entry name" value="DUF6247"/>
</dbReference>
<protein>
    <recommendedName>
        <fullName evidence="3">Prevent-host-death protein</fullName>
    </recommendedName>
</protein>
<sequence>MAYDIVPFSELLHRPAVTTRLLDSVRALRLRRRDAGDLALMRVEQLESEGVVVDFTARLLASVVSRLGTGAVREVLPDAVPWVTFLPDADVDLFVRELVDVARGATALGNLTPLATLLTQWRHSAEIYADPVLHAQLTRAAEGDLGPAVPPGDNRDTE</sequence>
<name>A0A3M2LA89_9NOCA</name>
<comment type="caution">
    <text evidence="1">The sequence shown here is derived from an EMBL/GenBank/DDBJ whole genome shotgun (WGS) entry which is preliminary data.</text>
</comment>